<proteinExistence type="predicted"/>
<organism evidence="2 3">
    <name type="scientific">Kaistella pullorum</name>
    <dbReference type="NCBI Taxonomy" id="2763074"/>
    <lineage>
        <taxon>Bacteria</taxon>
        <taxon>Pseudomonadati</taxon>
        <taxon>Bacteroidota</taxon>
        <taxon>Flavobacteriia</taxon>
        <taxon>Flavobacteriales</taxon>
        <taxon>Weeksellaceae</taxon>
        <taxon>Chryseobacterium group</taxon>
        <taxon>Kaistella</taxon>
    </lineage>
</organism>
<keyword evidence="1" id="KW-0812">Transmembrane</keyword>
<evidence type="ECO:0000313" key="3">
    <source>
        <dbReference type="Proteomes" id="UP000626242"/>
    </source>
</evidence>
<keyword evidence="3" id="KW-1185">Reference proteome</keyword>
<dbReference type="EMBL" id="JACSPS010000001">
    <property type="protein sequence ID" value="MBD8017294.1"/>
    <property type="molecule type" value="Genomic_DNA"/>
</dbReference>
<sequence>MLILSSFFPFYQFLWTVYFIIMFLVGFWCIFMFFGYVIPIWLTSGLMEYFGKTKPFDPEDVRRKILTEQEGVELVYSNPKGRGPFLHSHDSHGHH</sequence>
<keyword evidence="1" id="KW-1133">Transmembrane helix</keyword>
<feature type="transmembrane region" description="Helical" evidence="1">
    <location>
        <begin position="15"/>
        <end position="42"/>
    </location>
</feature>
<keyword evidence="1" id="KW-0472">Membrane</keyword>
<accession>A0ABR8WJQ5</accession>
<evidence type="ECO:0000256" key="1">
    <source>
        <dbReference type="SAM" id="Phobius"/>
    </source>
</evidence>
<name>A0ABR8WJQ5_9FLAO</name>
<comment type="caution">
    <text evidence="2">The sequence shown here is derived from an EMBL/GenBank/DDBJ whole genome shotgun (WGS) entry which is preliminary data.</text>
</comment>
<reference evidence="2 3" key="1">
    <citation type="submission" date="2020-08" db="EMBL/GenBank/DDBJ databases">
        <title>A Genomic Blueprint of the Chicken Gut Microbiome.</title>
        <authorList>
            <person name="Gilroy R."/>
            <person name="Ravi A."/>
            <person name="Getino M."/>
            <person name="Pursley I."/>
            <person name="Horton D.L."/>
            <person name="Alikhan N.-F."/>
            <person name="Baker D."/>
            <person name="Gharbi K."/>
            <person name="Hall N."/>
            <person name="Watson M."/>
            <person name="Adriaenssens E.M."/>
            <person name="Foster-Nyarko E."/>
            <person name="Jarju S."/>
            <person name="Secka A."/>
            <person name="Antonio M."/>
            <person name="Oren A."/>
            <person name="Chaudhuri R."/>
            <person name="La Ragione R.M."/>
            <person name="Hildebrand F."/>
            <person name="Pallen M.J."/>
        </authorList>
    </citation>
    <scope>NUCLEOTIDE SEQUENCE [LARGE SCALE GENOMIC DNA]</scope>
    <source>
        <strain evidence="2 3">Sa1CVA4</strain>
    </source>
</reference>
<dbReference type="RefSeq" id="WP_251832500.1">
    <property type="nucleotide sequence ID" value="NZ_JACSPS010000001.1"/>
</dbReference>
<protein>
    <submittedName>
        <fullName evidence="2">Uncharacterized protein</fullName>
    </submittedName>
</protein>
<gene>
    <name evidence="2" type="ORF">H9628_02310</name>
</gene>
<dbReference type="Proteomes" id="UP000626242">
    <property type="component" value="Unassembled WGS sequence"/>
</dbReference>
<evidence type="ECO:0000313" key="2">
    <source>
        <dbReference type="EMBL" id="MBD8017294.1"/>
    </source>
</evidence>